<keyword evidence="1" id="KW-0175">Coiled coil</keyword>
<dbReference type="EMBL" id="PFED01000153">
    <property type="protein sequence ID" value="PJE62663.1"/>
    <property type="molecule type" value="Genomic_DNA"/>
</dbReference>
<accession>A0A2M8KRY4</accession>
<keyword evidence="2" id="KW-0472">Membrane</keyword>
<dbReference type="AlphaFoldDB" id="A0A2M8KRY4"/>
<reference evidence="4" key="1">
    <citation type="submission" date="2017-09" db="EMBL/GenBank/DDBJ databases">
        <title>Depth-based differentiation of microbial function through sediment-hosted aquifers and enrichment of novel symbionts in the deep terrestrial subsurface.</title>
        <authorList>
            <person name="Probst A.J."/>
            <person name="Ladd B."/>
            <person name="Jarett J.K."/>
            <person name="Geller-Mcgrath D.E."/>
            <person name="Sieber C.M.K."/>
            <person name="Emerson J.B."/>
            <person name="Anantharaman K."/>
            <person name="Thomas B.C."/>
            <person name="Malmstrom R."/>
            <person name="Stieglmeier M."/>
            <person name="Klingl A."/>
            <person name="Woyke T."/>
            <person name="Ryan C.M."/>
            <person name="Banfield J.F."/>
        </authorList>
    </citation>
    <scope>NUCLEOTIDE SEQUENCE [LARGE SCALE GENOMIC DNA]</scope>
</reference>
<keyword evidence="2" id="KW-1133">Transmembrane helix</keyword>
<feature type="transmembrane region" description="Helical" evidence="2">
    <location>
        <begin position="17"/>
        <end position="36"/>
    </location>
</feature>
<evidence type="ECO:0000256" key="1">
    <source>
        <dbReference type="SAM" id="Coils"/>
    </source>
</evidence>
<comment type="caution">
    <text evidence="3">The sequence shown here is derived from an EMBL/GenBank/DDBJ whole genome shotgun (WGS) entry which is preliminary data.</text>
</comment>
<organism evidence="3 4">
    <name type="scientific">Candidatus Roizmanbacteria bacterium CG10_big_fil_rev_8_21_14_0_10_39_6</name>
    <dbReference type="NCBI Taxonomy" id="1974853"/>
    <lineage>
        <taxon>Bacteria</taxon>
        <taxon>Candidatus Roizmaniibacteriota</taxon>
    </lineage>
</organism>
<proteinExistence type="predicted"/>
<evidence type="ECO:0000256" key="2">
    <source>
        <dbReference type="SAM" id="Phobius"/>
    </source>
</evidence>
<dbReference type="Proteomes" id="UP000229554">
    <property type="component" value="Unassembled WGS sequence"/>
</dbReference>
<name>A0A2M8KRY4_9BACT</name>
<feature type="non-terminal residue" evidence="3">
    <location>
        <position position="1"/>
    </location>
</feature>
<gene>
    <name evidence="3" type="ORF">COU88_03825</name>
</gene>
<evidence type="ECO:0000313" key="4">
    <source>
        <dbReference type="Proteomes" id="UP000229554"/>
    </source>
</evidence>
<sequence length="73" mass="8741">YGNADKPFTYTASVWVFPWRTALIIILLLAIVSLVLRRYFNSITEREQNLEEEIQHERSEIDELKDMLKKKQE</sequence>
<evidence type="ECO:0000313" key="3">
    <source>
        <dbReference type="EMBL" id="PJE62663.1"/>
    </source>
</evidence>
<feature type="coiled-coil region" evidence="1">
    <location>
        <begin position="40"/>
        <end position="67"/>
    </location>
</feature>
<keyword evidence="2" id="KW-0812">Transmembrane</keyword>
<protein>
    <submittedName>
        <fullName evidence="3">Uncharacterized protein</fullName>
    </submittedName>
</protein>